<dbReference type="RefSeq" id="WP_111342551.1">
    <property type="nucleotide sequence ID" value="NZ_QHHQ01000001.1"/>
</dbReference>
<keyword evidence="8 17" id="KW-0067">ATP-binding</keyword>
<evidence type="ECO:0000256" key="12">
    <source>
        <dbReference type="ARBA" id="ARBA00038416"/>
    </source>
</evidence>
<dbReference type="GO" id="GO:0005886">
    <property type="term" value="C:plasma membrane"/>
    <property type="evidence" value="ECO:0007669"/>
    <property type="project" value="UniProtKB-SubCell"/>
</dbReference>
<dbReference type="OrthoDB" id="9802264at2"/>
<dbReference type="PROSITE" id="PS50893">
    <property type="entry name" value="ABC_TRANSPORTER_2"/>
    <property type="match status" value="2"/>
</dbReference>
<protein>
    <recommendedName>
        <fullName evidence="14">Glutathione import ATP-binding protein GsiA</fullName>
        <ecNumber evidence="13">7.4.2.10</ecNumber>
    </recommendedName>
</protein>
<dbReference type="InterPro" id="IPR017871">
    <property type="entry name" value="ABC_transporter-like_CS"/>
</dbReference>
<evidence type="ECO:0000259" key="16">
    <source>
        <dbReference type="PROSITE" id="PS50893"/>
    </source>
</evidence>
<keyword evidence="6" id="KW-0997">Cell inner membrane</keyword>
<dbReference type="AlphaFoldDB" id="A0A8B2NTY0"/>
<dbReference type="PROSITE" id="PS00211">
    <property type="entry name" value="ABC_TRANSPORTER_1"/>
    <property type="match status" value="2"/>
</dbReference>
<keyword evidence="18" id="KW-1185">Reference proteome</keyword>
<keyword evidence="10" id="KW-0472">Membrane</keyword>
<dbReference type="GO" id="GO:0016887">
    <property type="term" value="F:ATP hydrolysis activity"/>
    <property type="evidence" value="ECO:0007669"/>
    <property type="project" value="InterPro"/>
</dbReference>
<gene>
    <name evidence="17" type="ORF">DLJ53_04000</name>
</gene>
<evidence type="ECO:0000256" key="7">
    <source>
        <dbReference type="ARBA" id="ARBA00022741"/>
    </source>
</evidence>
<evidence type="ECO:0000256" key="1">
    <source>
        <dbReference type="ARBA" id="ARBA00004170"/>
    </source>
</evidence>
<evidence type="ECO:0000256" key="14">
    <source>
        <dbReference type="ARBA" id="ARBA00041187"/>
    </source>
</evidence>
<comment type="similarity">
    <text evidence="12">Belongs to the ABC transporter superfamily. Glutathione importer (TC 3.A.1.5.11) family.</text>
</comment>
<dbReference type="InterPro" id="IPR003439">
    <property type="entry name" value="ABC_transporter-like_ATP-bd"/>
</dbReference>
<evidence type="ECO:0000313" key="17">
    <source>
        <dbReference type="EMBL" id="RAI03657.1"/>
    </source>
</evidence>
<evidence type="ECO:0000256" key="5">
    <source>
        <dbReference type="ARBA" id="ARBA00022475"/>
    </source>
</evidence>
<evidence type="ECO:0000256" key="13">
    <source>
        <dbReference type="ARBA" id="ARBA00039050"/>
    </source>
</evidence>
<dbReference type="PANTHER" id="PTHR43776:SF15">
    <property type="entry name" value="GLUTATHIONE IMPORT ATP-BINDING PROTEIN GSIA"/>
    <property type="match status" value="1"/>
</dbReference>
<comment type="subcellular location">
    <subcellularLocation>
        <location evidence="2">Cell inner membrane</location>
    </subcellularLocation>
    <subcellularLocation>
        <location evidence="1">Membrane</location>
        <topology evidence="1">Peripheral membrane protein</topology>
    </subcellularLocation>
</comment>
<sequence length="526" mass="55563">MTLPILATHGLTVCAGTRPIVEDVSLGVPAGGTLAIVGESGSGKSTLALAVTGLLPRGLAVTHGTVAFDGAPLPLDDAGAMRALRGRRIGMIFQDPMASLNPFMRVESQLAEALGRAGMRGGDARRQRILSLLAEVELEAAIARRYPHELSGGQQQRVMIAMALSGEPQLLVADEPTSALDPTTTVEIVALLTRLRGSHGMALVMISHDLGLAADADAVAVMRAGRVVESGPAGAVLGAPRQDYTRRLVDARRMLDRPRPVAPSDATVRAEAQSVAVAFRGKLFTRPVRVVHGVSASLTAGRTLGILGRSGSGKSTFAQTLAAMQQPSGGRVTILGTTLEPGSGPLPRGDRRAVQFVFQNPQGALNPRLTVGRALAEPLRLAGRRDGLAAVIGAALEDVGLEAGMAGRYPHQLSGGQRQRVCIARALLCDPKVLICDEVVSALDTTVQAEILTLLARLQRERGFAMAFIGHDIDIVRWISDEIIVMHHGEVVDRFAPDALDAPDRHAETRRLLARRREVQAPAMAV</sequence>
<evidence type="ECO:0000256" key="15">
    <source>
        <dbReference type="ARBA" id="ARBA00047640"/>
    </source>
</evidence>
<dbReference type="PANTHER" id="PTHR43776">
    <property type="entry name" value="TRANSPORT ATP-BINDING PROTEIN"/>
    <property type="match status" value="1"/>
</dbReference>
<comment type="subunit">
    <text evidence="3">The complex is composed of two ATP-binding proteins (GsiA), two transmembrane proteins (GsiC and GsiD) and a solute-binding protein (GsiB).</text>
</comment>
<dbReference type="InterPro" id="IPR050319">
    <property type="entry name" value="ABC_transp_ATP-bind"/>
</dbReference>
<dbReference type="NCBIfam" id="NF007739">
    <property type="entry name" value="PRK10419.1"/>
    <property type="match status" value="2"/>
</dbReference>
<keyword evidence="5" id="KW-1003">Cell membrane</keyword>
<name>A0A8B2NTY0_9HYPH</name>
<evidence type="ECO:0000256" key="11">
    <source>
        <dbReference type="ARBA" id="ARBA00037530"/>
    </source>
</evidence>
<evidence type="ECO:0000313" key="18">
    <source>
        <dbReference type="Proteomes" id="UP000249590"/>
    </source>
</evidence>
<evidence type="ECO:0000256" key="2">
    <source>
        <dbReference type="ARBA" id="ARBA00004533"/>
    </source>
</evidence>
<dbReference type="SUPFAM" id="SSF52540">
    <property type="entry name" value="P-loop containing nucleoside triphosphate hydrolases"/>
    <property type="match status" value="2"/>
</dbReference>
<comment type="function">
    <text evidence="11">Part of the ABC transporter complex GsiABCD involved in glutathione import. Responsible for energy coupling to the transport system.</text>
</comment>
<reference evidence="17 18" key="1">
    <citation type="submission" date="2018-05" db="EMBL/GenBank/DDBJ databases">
        <title>Acuticoccus sediminis sp. nov., isolated from deep-sea sediment of Indian Ocean.</title>
        <authorList>
            <person name="Liu X."/>
            <person name="Lai Q."/>
            <person name="Du Y."/>
            <person name="Sun F."/>
            <person name="Zhang X."/>
            <person name="Wang S."/>
            <person name="Shao Z."/>
        </authorList>
    </citation>
    <scope>NUCLEOTIDE SEQUENCE [LARGE SCALE GENOMIC DNA]</scope>
    <source>
        <strain evidence="17 18">PTG4-2</strain>
    </source>
</reference>
<dbReference type="EMBL" id="QHHQ01000001">
    <property type="protein sequence ID" value="RAI03657.1"/>
    <property type="molecule type" value="Genomic_DNA"/>
</dbReference>
<comment type="caution">
    <text evidence="17">The sequence shown here is derived from an EMBL/GenBank/DDBJ whole genome shotgun (WGS) entry which is preliminary data.</text>
</comment>
<evidence type="ECO:0000256" key="6">
    <source>
        <dbReference type="ARBA" id="ARBA00022519"/>
    </source>
</evidence>
<organism evidence="17 18">
    <name type="scientific">Acuticoccus sediminis</name>
    <dbReference type="NCBI Taxonomy" id="2184697"/>
    <lineage>
        <taxon>Bacteria</taxon>
        <taxon>Pseudomonadati</taxon>
        <taxon>Pseudomonadota</taxon>
        <taxon>Alphaproteobacteria</taxon>
        <taxon>Hyphomicrobiales</taxon>
        <taxon>Amorphaceae</taxon>
        <taxon>Acuticoccus</taxon>
    </lineage>
</organism>
<dbReference type="Proteomes" id="UP000249590">
    <property type="component" value="Unassembled WGS sequence"/>
</dbReference>
<dbReference type="CDD" id="cd03257">
    <property type="entry name" value="ABC_NikE_OppD_transporters"/>
    <property type="match status" value="2"/>
</dbReference>
<feature type="domain" description="ABC transporter" evidence="16">
    <location>
        <begin position="272"/>
        <end position="513"/>
    </location>
</feature>
<keyword evidence="9" id="KW-1278">Translocase</keyword>
<dbReference type="InterPro" id="IPR003593">
    <property type="entry name" value="AAA+_ATPase"/>
</dbReference>
<dbReference type="GO" id="GO:0005524">
    <property type="term" value="F:ATP binding"/>
    <property type="evidence" value="ECO:0007669"/>
    <property type="project" value="UniProtKB-KW"/>
</dbReference>
<dbReference type="Pfam" id="PF00005">
    <property type="entry name" value="ABC_tran"/>
    <property type="match status" value="2"/>
</dbReference>
<evidence type="ECO:0000256" key="9">
    <source>
        <dbReference type="ARBA" id="ARBA00022967"/>
    </source>
</evidence>
<dbReference type="EC" id="7.4.2.10" evidence="13"/>
<proteinExistence type="inferred from homology"/>
<keyword evidence="7" id="KW-0547">Nucleotide-binding</keyword>
<dbReference type="Gene3D" id="3.40.50.300">
    <property type="entry name" value="P-loop containing nucleotide triphosphate hydrolases"/>
    <property type="match status" value="2"/>
</dbReference>
<dbReference type="GO" id="GO:0055085">
    <property type="term" value="P:transmembrane transport"/>
    <property type="evidence" value="ECO:0007669"/>
    <property type="project" value="UniProtKB-ARBA"/>
</dbReference>
<dbReference type="InterPro" id="IPR027417">
    <property type="entry name" value="P-loop_NTPase"/>
</dbReference>
<evidence type="ECO:0000256" key="4">
    <source>
        <dbReference type="ARBA" id="ARBA00022448"/>
    </source>
</evidence>
<comment type="catalytic activity">
    <reaction evidence="15">
        <text>glutathione(out) + ATP + H2O = glutathione(in) + ADP + phosphate + H(+)</text>
        <dbReference type="Rhea" id="RHEA:29791"/>
        <dbReference type="ChEBI" id="CHEBI:15377"/>
        <dbReference type="ChEBI" id="CHEBI:15378"/>
        <dbReference type="ChEBI" id="CHEBI:30616"/>
        <dbReference type="ChEBI" id="CHEBI:43474"/>
        <dbReference type="ChEBI" id="CHEBI:57925"/>
        <dbReference type="ChEBI" id="CHEBI:456216"/>
        <dbReference type="EC" id="7.4.2.10"/>
    </reaction>
</comment>
<evidence type="ECO:0000256" key="3">
    <source>
        <dbReference type="ARBA" id="ARBA00011469"/>
    </source>
</evidence>
<feature type="domain" description="ABC transporter" evidence="16">
    <location>
        <begin position="6"/>
        <end position="249"/>
    </location>
</feature>
<evidence type="ECO:0000256" key="10">
    <source>
        <dbReference type="ARBA" id="ARBA00023136"/>
    </source>
</evidence>
<dbReference type="SMART" id="SM00382">
    <property type="entry name" value="AAA"/>
    <property type="match status" value="2"/>
</dbReference>
<accession>A0A8B2NTY0</accession>
<evidence type="ECO:0000256" key="8">
    <source>
        <dbReference type="ARBA" id="ARBA00022840"/>
    </source>
</evidence>
<keyword evidence="4" id="KW-0813">Transport</keyword>